<dbReference type="SUPFAM" id="SSF49590">
    <property type="entry name" value="PHL pollen allergen"/>
    <property type="match status" value="1"/>
</dbReference>
<dbReference type="Proteomes" id="UP000184188">
    <property type="component" value="Unassembled WGS sequence"/>
</dbReference>
<dbReference type="GeneID" id="34611143"/>
<dbReference type="AlphaFoldDB" id="A0A1L9SM27"/>
<accession>A0A1L9SM27</accession>
<dbReference type="CDD" id="cd22271">
    <property type="entry name" value="DPBB_EXP_N-like"/>
    <property type="match status" value="1"/>
</dbReference>
<feature type="chain" id="PRO_5012996325" description="Expansin-like EG45 domain-containing protein" evidence="3">
    <location>
        <begin position="23"/>
        <end position="445"/>
    </location>
</feature>
<proteinExistence type="predicted"/>
<dbReference type="SUPFAM" id="SSF50685">
    <property type="entry name" value="Barwin-like endoglucanases"/>
    <property type="match status" value="1"/>
</dbReference>
<dbReference type="STRING" id="1073090.A0A1L9SM27"/>
<keyword evidence="1 3" id="KW-0732">Signal</keyword>
<dbReference type="Gene3D" id="2.60.40.760">
    <property type="entry name" value="Expansin, cellulose-binding-like domain"/>
    <property type="match status" value="1"/>
</dbReference>
<sequence>MKFQSLASLGVAALGAASTAAASGLLDAREDAGQCPSGYSMSVYYLTVTATPSPTEQSSSTALPSPTGQCPVGYTPSVYYITVTATPSSTVEEQAISTASIPTEQSSAVILASTVEPTTTILSTSTTTVVVTVLPTPGSSSDVAAASAADTTSAAVEAATTEAAATSVSTGAETTPDAAAAAAAAAADTTSTAAVAATQQAETVSSAEAETTTAAAAVASSSTSTTTETQAATSSTSASTAASTGTTYDGEATYYGGNVAGGTCSFSGYTLPSGIYGTALTSSSWDDAANCGACITVTGPSGNSIKAMIVDECPGCGTNHLDLFEDAFAELADISTGVIDVEWSYVACGIDTPIQLKNKDGTSEYWFAMQVVNANEPVASLEVSTDGGSTWQSTTRATYNYFENESGFDTDTVDVRVTSTTGSVITVSDVSVASDSTTTASSNFS</sequence>
<feature type="region of interest" description="Disordered" evidence="2">
    <location>
        <begin position="217"/>
        <end position="245"/>
    </location>
</feature>
<dbReference type="PANTHER" id="PTHR31836">
    <property type="match status" value="1"/>
</dbReference>
<dbReference type="Gene3D" id="2.40.40.10">
    <property type="entry name" value="RlpA-like domain"/>
    <property type="match status" value="1"/>
</dbReference>
<evidence type="ECO:0000313" key="6">
    <source>
        <dbReference type="Proteomes" id="UP000184188"/>
    </source>
</evidence>
<evidence type="ECO:0000259" key="4">
    <source>
        <dbReference type="PROSITE" id="PS50842"/>
    </source>
</evidence>
<dbReference type="InterPro" id="IPR036749">
    <property type="entry name" value="Expansin_CBD_sf"/>
</dbReference>
<dbReference type="VEuPathDB" id="FungiDB:ASPZODRAFT_140583"/>
<evidence type="ECO:0000256" key="1">
    <source>
        <dbReference type="ARBA" id="ARBA00022729"/>
    </source>
</evidence>
<dbReference type="InterPro" id="IPR051477">
    <property type="entry name" value="Expansin_CellWall"/>
</dbReference>
<reference evidence="6" key="1">
    <citation type="journal article" date="2017" name="Genome Biol.">
        <title>Comparative genomics reveals high biological diversity and specific adaptations in the industrially and medically important fungal genus Aspergillus.</title>
        <authorList>
            <person name="de Vries R.P."/>
            <person name="Riley R."/>
            <person name="Wiebenga A."/>
            <person name="Aguilar-Osorio G."/>
            <person name="Amillis S."/>
            <person name="Uchima C.A."/>
            <person name="Anderluh G."/>
            <person name="Asadollahi M."/>
            <person name="Askin M."/>
            <person name="Barry K."/>
            <person name="Battaglia E."/>
            <person name="Bayram O."/>
            <person name="Benocci T."/>
            <person name="Braus-Stromeyer S.A."/>
            <person name="Caldana C."/>
            <person name="Canovas D."/>
            <person name="Cerqueira G.C."/>
            <person name="Chen F."/>
            <person name="Chen W."/>
            <person name="Choi C."/>
            <person name="Clum A."/>
            <person name="Dos Santos R.A."/>
            <person name="Damasio A.R."/>
            <person name="Diallinas G."/>
            <person name="Emri T."/>
            <person name="Fekete E."/>
            <person name="Flipphi M."/>
            <person name="Freyberg S."/>
            <person name="Gallo A."/>
            <person name="Gournas C."/>
            <person name="Habgood R."/>
            <person name="Hainaut M."/>
            <person name="Harispe M.L."/>
            <person name="Henrissat B."/>
            <person name="Hilden K.S."/>
            <person name="Hope R."/>
            <person name="Hossain A."/>
            <person name="Karabika E."/>
            <person name="Karaffa L."/>
            <person name="Karanyi Z."/>
            <person name="Krasevec N."/>
            <person name="Kuo A."/>
            <person name="Kusch H."/>
            <person name="LaButti K."/>
            <person name="Lagendijk E.L."/>
            <person name="Lapidus A."/>
            <person name="Levasseur A."/>
            <person name="Lindquist E."/>
            <person name="Lipzen A."/>
            <person name="Logrieco A.F."/>
            <person name="MacCabe A."/>
            <person name="Maekelae M.R."/>
            <person name="Malavazi I."/>
            <person name="Melin P."/>
            <person name="Meyer V."/>
            <person name="Mielnichuk N."/>
            <person name="Miskei M."/>
            <person name="Molnar A.P."/>
            <person name="Mule G."/>
            <person name="Ngan C.Y."/>
            <person name="Orejas M."/>
            <person name="Orosz E."/>
            <person name="Ouedraogo J.P."/>
            <person name="Overkamp K.M."/>
            <person name="Park H.-S."/>
            <person name="Perrone G."/>
            <person name="Piumi F."/>
            <person name="Punt P.J."/>
            <person name="Ram A.F."/>
            <person name="Ramon A."/>
            <person name="Rauscher S."/>
            <person name="Record E."/>
            <person name="Riano-Pachon D.M."/>
            <person name="Robert V."/>
            <person name="Roehrig J."/>
            <person name="Ruller R."/>
            <person name="Salamov A."/>
            <person name="Salih N.S."/>
            <person name="Samson R.A."/>
            <person name="Sandor E."/>
            <person name="Sanguinetti M."/>
            <person name="Schuetze T."/>
            <person name="Sepcic K."/>
            <person name="Shelest E."/>
            <person name="Sherlock G."/>
            <person name="Sophianopoulou V."/>
            <person name="Squina F.M."/>
            <person name="Sun H."/>
            <person name="Susca A."/>
            <person name="Todd R.B."/>
            <person name="Tsang A."/>
            <person name="Unkles S.E."/>
            <person name="van de Wiele N."/>
            <person name="van Rossen-Uffink D."/>
            <person name="Oliveira J.V."/>
            <person name="Vesth T.C."/>
            <person name="Visser J."/>
            <person name="Yu J.-H."/>
            <person name="Zhou M."/>
            <person name="Andersen M.R."/>
            <person name="Archer D.B."/>
            <person name="Baker S.E."/>
            <person name="Benoit I."/>
            <person name="Brakhage A.A."/>
            <person name="Braus G.H."/>
            <person name="Fischer R."/>
            <person name="Frisvad J.C."/>
            <person name="Goldman G.H."/>
            <person name="Houbraken J."/>
            <person name="Oakley B."/>
            <person name="Pocsi I."/>
            <person name="Scazzocchio C."/>
            <person name="Seiboth B."/>
            <person name="vanKuyk P.A."/>
            <person name="Wortman J."/>
            <person name="Dyer P.S."/>
            <person name="Grigoriev I.V."/>
        </authorList>
    </citation>
    <scope>NUCLEOTIDE SEQUENCE [LARGE SCALE GENOMIC DNA]</scope>
    <source>
        <strain evidence="6">CBS 506.65</strain>
    </source>
</reference>
<organism evidence="5 6">
    <name type="scientific">Penicilliopsis zonata CBS 506.65</name>
    <dbReference type="NCBI Taxonomy" id="1073090"/>
    <lineage>
        <taxon>Eukaryota</taxon>
        <taxon>Fungi</taxon>
        <taxon>Dikarya</taxon>
        <taxon>Ascomycota</taxon>
        <taxon>Pezizomycotina</taxon>
        <taxon>Eurotiomycetes</taxon>
        <taxon>Eurotiomycetidae</taxon>
        <taxon>Eurotiales</taxon>
        <taxon>Aspergillaceae</taxon>
        <taxon>Penicilliopsis</taxon>
    </lineage>
</organism>
<dbReference type="NCBIfam" id="NF041144">
    <property type="entry name" value="expansin_EXLX1"/>
    <property type="match status" value="1"/>
</dbReference>
<dbReference type="PROSITE" id="PS50842">
    <property type="entry name" value="EXPANSIN_EG45"/>
    <property type="match status" value="1"/>
</dbReference>
<feature type="signal peptide" evidence="3">
    <location>
        <begin position="1"/>
        <end position="22"/>
    </location>
</feature>
<evidence type="ECO:0000313" key="5">
    <source>
        <dbReference type="EMBL" id="OJJ48275.1"/>
    </source>
</evidence>
<feature type="compositionally biased region" description="Low complexity" evidence="2">
    <location>
        <begin position="217"/>
        <end position="244"/>
    </location>
</feature>
<feature type="domain" description="Expansin-like EG45" evidence="4">
    <location>
        <begin position="261"/>
        <end position="348"/>
    </location>
</feature>
<evidence type="ECO:0000256" key="3">
    <source>
        <dbReference type="SAM" id="SignalP"/>
    </source>
</evidence>
<dbReference type="InterPro" id="IPR049818">
    <property type="entry name" value="Expansin_EXLX1-like"/>
</dbReference>
<dbReference type="EMBL" id="KV878339">
    <property type="protein sequence ID" value="OJJ48275.1"/>
    <property type="molecule type" value="Genomic_DNA"/>
</dbReference>
<evidence type="ECO:0000256" key="2">
    <source>
        <dbReference type="SAM" id="MobiDB-lite"/>
    </source>
</evidence>
<name>A0A1L9SM27_9EURO</name>
<gene>
    <name evidence="5" type="ORF">ASPZODRAFT_140583</name>
</gene>
<protein>
    <recommendedName>
        <fullName evidence="4">Expansin-like EG45 domain-containing protein</fullName>
    </recommendedName>
</protein>
<dbReference type="RefSeq" id="XP_022582785.1">
    <property type="nucleotide sequence ID" value="XM_022724678.1"/>
</dbReference>
<dbReference type="PANTHER" id="PTHR31836:SF21">
    <property type="entry name" value="EXPANSIN-LIKE PROTEIN 7"/>
    <property type="match status" value="1"/>
</dbReference>
<dbReference type="InterPro" id="IPR036908">
    <property type="entry name" value="RlpA-like_sf"/>
</dbReference>
<dbReference type="InterPro" id="IPR007112">
    <property type="entry name" value="Expansin/allergen_DPBB_dom"/>
</dbReference>
<dbReference type="OrthoDB" id="406505at2759"/>
<keyword evidence="6" id="KW-1185">Reference proteome</keyword>